<dbReference type="PANTHER" id="PTHR42859:SF17">
    <property type="entry name" value="ELECTRON TRANSPORT PROTEIN HYDN-RELATED"/>
    <property type="match status" value="1"/>
</dbReference>
<organism evidence="7">
    <name type="scientific">bioreactor metagenome</name>
    <dbReference type="NCBI Taxonomy" id="1076179"/>
    <lineage>
        <taxon>unclassified sequences</taxon>
        <taxon>metagenomes</taxon>
        <taxon>ecological metagenomes</taxon>
    </lineage>
</organism>
<feature type="domain" description="4Fe-4S ferredoxin-type" evidence="6">
    <location>
        <begin position="193"/>
        <end position="218"/>
    </location>
</feature>
<evidence type="ECO:0000259" key="6">
    <source>
        <dbReference type="PROSITE" id="PS51379"/>
    </source>
</evidence>
<keyword evidence="2" id="KW-0479">Metal-binding</keyword>
<evidence type="ECO:0000256" key="2">
    <source>
        <dbReference type="ARBA" id="ARBA00022723"/>
    </source>
</evidence>
<dbReference type="SUPFAM" id="SSF54862">
    <property type="entry name" value="4Fe-4S ferredoxins"/>
    <property type="match status" value="1"/>
</dbReference>
<evidence type="ECO:0000256" key="5">
    <source>
        <dbReference type="ARBA" id="ARBA00023014"/>
    </source>
</evidence>
<protein>
    <submittedName>
        <fullName evidence="7">Putative ferredoxin-like protein YdhY</fullName>
    </submittedName>
</protein>
<evidence type="ECO:0000256" key="3">
    <source>
        <dbReference type="ARBA" id="ARBA00022737"/>
    </source>
</evidence>
<dbReference type="Pfam" id="PF13247">
    <property type="entry name" value="Fer4_11"/>
    <property type="match status" value="1"/>
</dbReference>
<feature type="domain" description="4Fe-4S ferredoxin-type" evidence="6">
    <location>
        <begin position="162"/>
        <end position="191"/>
    </location>
</feature>
<dbReference type="InterPro" id="IPR050294">
    <property type="entry name" value="RnfB_subfamily"/>
</dbReference>
<dbReference type="PANTHER" id="PTHR42859">
    <property type="entry name" value="OXIDOREDUCTASE"/>
    <property type="match status" value="1"/>
</dbReference>
<dbReference type="NCBIfam" id="NF007382">
    <property type="entry name" value="PRK09898.1"/>
    <property type="match status" value="1"/>
</dbReference>
<keyword evidence="5" id="KW-0411">Iron-sulfur</keyword>
<dbReference type="InterPro" id="IPR017896">
    <property type="entry name" value="4Fe4S_Fe-S-bd"/>
</dbReference>
<evidence type="ECO:0000256" key="1">
    <source>
        <dbReference type="ARBA" id="ARBA00022485"/>
    </source>
</evidence>
<comment type="caution">
    <text evidence="7">The sequence shown here is derived from an EMBL/GenBank/DDBJ whole genome shotgun (WGS) entry which is preliminary data.</text>
</comment>
<keyword evidence="1" id="KW-0004">4Fe-4S</keyword>
<name>A0A645BRY0_9ZZZZ</name>
<dbReference type="Gene3D" id="3.30.70.20">
    <property type="match status" value="2"/>
</dbReference>
<dbReference type="InterPro" id="IPR017900">
    <property type="entry name" value="4Fe4S_Fe_S_CS"/>
</dbReference>
<evidence type="ECO:0000313" key="7">
    <source>
        <dbReference type="EMBL" id="MPM68180.1"/>
    </source>
</evidence>
<keyword evidence="3" id="KW-0677">Repeat</keyword>
<sequence length="232" mass="24997">MSETQLILRGAISLSNNEKKGFLDKETTRREFLKLSGKGIGGTFISLSLLNLLGCTNTNVEEVAAFPLAQGVLIADRARCTGCLRCETNCSLVNDGKAMPYISRIKVSRNYNFGTDGPKLAYAYEDGAFGNKLMSPETCRQCAEPYCGKACPVGAITTNEIGARVVDEAKCVGCGTCTKACPWTMPTVDPETNKSTKCVNCGTCAANCPTGALRIVPWEEVKYAMRKLGYRA</sequence>
<evidence type="ECO:0000256" key="4">
    <source>
        <dbReference type="ARBA" id="ARBA00023004"/>
    </source>
</evidence>
<accession>A0A645BRY0</accession>
<gene>
    <name evidence="7" type="primary">ydhY_3</name>
    <name evidence="7" type="ORF">SDC9_115111</name>
</gene>
<dbReference type="PROSITE" id="PS51379">
    <property type="entry name" value="4FE4S_FER_2"/>
    <property type="match status" value="3"/>
</dbReference>
<reference evidence="7" key="1">
    <citation type="submission" date="2019-08" db="EMBL/GenBank/DDBJ databases">
        <authorList>
            <person name="Kucharzyk K."/>
            <person name="Murdoch R.W."/>
            <person name="Higgins S."/>
            <person name="Loffler F."/>
        </authorList>
    </citation>
    <scope>NUCLEOTIDE SEQUENCE</scope>
</reference>
<dbReference type="PROSITE" id="PS00198">
    <property type="entry name" value="4FE4S_FER_1"/>
    <property type="match status" value="2"/>
</dbReference>
<dbReference type="AlphaFoldDB" id="A0A645BRY0"/>
<keyword evidence="4" id="KW-0408">Iron</keyword>
<dbReference type="GO" id="GO:0051539">
    <property type="term" value="F:4 iron, 4 sulfur cluster binding"/>
    <property type="evidence" value="ECO:0007669"/>
    <property type="project" value="UniProtKB-KW"/>
</dbReference>
<dbReference type="EMBL" id="VSSQ01022108">
    <property type="protein sequence ID" value="MPM68180.1"/>
    <property type="molecule type" value="Genomic_DNA"/>
</dbReference>
<proteinExistence type="predicted"/>
<dbReference type="GO" id="GO:0046872">
    <property type="term" value="F:metal ion binding"/>
    <property type="evidence" value="ECO:0007669"/>
    <property type="project" value="UniProtKB-KW"/>
</dbReference>
<feature type="domain" description="4Fe-4S ferredoxin-type" evidence="6">
    <location>
        <begin position="130"/>
        <end position="161"/>
    </location>
</feature>
<dbReference type="CDD" id="cd10550">
    <property type="entry name" value="DMSOR_beta_like"/>
    <property type="match status" value="1"/>
</dbReference>